<organism evidence="2 3">
    <name type="scientific">Vigna unguiculata</name>
    <name type="common">Cowpea</name>
    <dbReference type="NCBI Taxonomy" id="3917"/>
    <lineage>
        <taxon>Eukaryota</taxon>
        <taxon>Viridiplantae</taxon>
        <taxon>Streptophyta</taxon>
        <taxon>Embryophyta</taxon>
        <taxon>Tracheophyta</taxon>
        <taxon>Spermatophyta</taxon>
        <taxon>Magnoliopsida</taxon>
        <taxon>eudicotyledons</taxon>
        <taxon>Gunneridae</taxon>
        <taxon>Pentapetalae</taxon>
        <taxon>rosids</taxon>
        <taxon>fabids</taxon>
        <taxon>Fabales</taxon>
        <taxon>Fabaceae</taxon>
        <taxon>Papilionoideae</taxon>
        <taxon>50 kb inversion clade</taxon>
        <taxon>NPAAA clade</taxon>
        <taxon>indigoferoid/millettioid clade</taxon>
        <taxon>Phaseoleae</taxon>
        <taxon>Vigna</taxon>
    </lineage>
</organism>
<evidence type="ECO:0000313" key="2">
    <source>
        <dbReference type="EMBL" id="QCE00808.1"/>
    </source>
</evidence>
<feature type="compositionally biased region" description="Basic and acidic residues" evidence="1">
    <location>
        <begin position="133"/>
        <end position="143"/>
    </location>
</feature>
<protein>
    <submittedName>
        <fullName evidence="2">Uncharacterized protein</fullName>
    </submittedName>
</protein>
<gene>
    <name evidence="2" type="ORF">DEO72_LG7g2099</name>
</gene>
<feature type="region of interest" description="Disordered" evidence="1">
    <location>
        <begin position="24"/>
        <end position="47"/>
    </location>
</feature>
<feature type="compositionally biased region" description="Polar residues" evidence="1">
    <location>
        <begin position="146"/>
        <end position="158"/>
    </location>
</feature>
<evidence type="ECO:0000256" key="1">
    <source>
        <dbReference type="SAM" id="MobiDB-lite"/>
    </source>
</evidence>
<evidence type="ECO:0000313" key="3">
    <source>
        <dbReference type="Proteomes" id="UP000501690"/>
    </source>
</evidence>
<dbReference type="Proteomes" id="UP000501690">
    <property type="component" value="Linkage Group LG7"/>
</dbReference>
<dbReference type="EMBL" id="CP039351">
    <property type="protein sequence ID" value="QCE00808.1"/>
    <property type="molecule type" value="Genomic_DNA"/>
</dbReference>
<accession>A0A4D6MIG9</accession>
<proteinExistence type="predicted"/>
<reference evidence="2 3" key="1">
    <citation type="submission" date="2019-04" db="EMBL/GenBank/DDBJ databases">
        <title>An improved genome assembly and genetic linkage map for asparagus bean, Vigna unguiculata ssp. sesquipedialis.</title>
        <authorList>
            <person name="Xia Q."/>
            <person name="Zhang R."/>
            <person name="Dong Y."/>
        </authorList>
    </citation>
    <scope>NUCLEOTIDE SEQUENCE [LARGE SCALE GENOMIC DNA]</scope>
    <source>
        <tissue evidence="2">Leaf</tissue>
    </source>
</reference>
<name>A0A4D6MIG9_VIGUN</name>
<dbReference type="AlphaFoldDB" id="A0A4D6MIG9"/>
<keyword evidence="3" id="KW-1185">Reference proteome</keyword>
<sequence length="158" mass="17292">MTSFRQMARSVTNAGYGLVPQRFAGRNDNEAEPSNTHITDTLHGSPHAPQRFKEYNVYEALSSTSPVSNIDCGLNPPHHYCMSLAEKILSSYGFSPQRFPGHNDSEAGPSNTHITDRFPGRNDNEAGPSNTHITDRFPGRNDNEAGPSNTHITGTEHG</sequence>
<feature type="compositionally biased region" description="Basic and acidic residues" evidence="1">
    <location>
        <begin position="114"/>
        <end position="124"/>
    </location>
</feature>
<feature type="region of interest" description="Disordered" evidence="1">
    <location>
        <begin position="96"/>
        <end position="158"/>
    </location>
</feature>